<comment type="similarity">
    <text evidence="1">Belongs to the universal ribosomal protein uL23 family.</text>
</comment>
<gene>
    <name evidence="6" type="ORF">BU23DRAFT_545830</name>
</gene>
<dbReference type="GO" id="GO:0005762">
    <property type="term" value="C:mitochondrial large ribosomal subunit"/>
    <property type="evidence" value="ECO:0007669"/>
    <property type="project" value="TreeGrafter"/>
</dbReference>
<dbReference type="AlphaFoldDB" id="A0A6A5UMB8"/>
<name>A0A6A5UMB8_9PLEO</name>
<dbReference type="Gene3D" id="3.30.70.330">
    <property type="match status" value="1"/>
</dbReference>
<dbReference type="GO" id="GO:0003735">
    <property type="term" value="F:structural constituent of ribosome"/>
    <property type="evidence" value="ECO:0007669"/>
    <property type="project" value="InterPro"/>
</dbReference>
<evidence type="ECO:0000313" key="7">
    <source>
        <dbReference type="Proteomes" id="UP000800036"/>
    </source>
</evidence>
<evidence type="ECO:0000256" key="5">
    <source>
        <dbReference type="SAM" id="MobiDB-lite"/>
    </source>
</evidence>
<feature type="region of interest" description="Disordered" evidence="5">
    <location>
        <begin position="109"/>
        <end position="144"/>
    </location>
</feature>
<dbReference type="EMBL" id="ML976760">
    <property type="protein sequence ID" value="KAF1965510.1"/>
    <property type="molecule type" value="Genomic_DNA"/>
</dbReference>
<reference evidence="6" key="1">
    <citation type="journal article" date="2020" name="Stud. Mycol.">
        <title>101 Dothideomycetes genomes: a test case for predicting lifestyles and emergence of pathogens.</title>
        <authorList>
            <person name="Haridas S."/>
            <person name="Albert R."/>
            <person name="Binder M."/>
            <person name="Bloem J."/>
            <person name="Labutti K."/>
            <person name="Salamov A."/>
            <person name="Andreopoulos B."/>
            <person name="Baker S."/>
            <person name="Barry K."/>
            <person name="Bills G."/>
            <person name="Bluhm B."/>
            <person name="Cannon C."/>
            <person name="Castanera R."/>
            <person name="Culley D."/>
            <person name="Daum C."/>
            <person name="Ezra D."/>
            <person name="Gonzalez J."/>
            <person name="Henrissat B."/>
            <person name="Kuo A."/>
            <person name="Liang C."/>
            <person name="Lipzen A."/>
            <person name="Lutzoni F."/>
            <person name="Magnuson J."/>
            <person name="Mondo S."/>
            <person name="Nolan M."/>
            <person name="Ohm R."/>
            <person name="Pangilinan J."/>
            <person name="Park H.-J."/>
            <person name="Ramirez L."/>
            <person name="Alfaro M."/>
            <person name="Sun H."/>
            <person name="Tritt A."/>
            <person name="Yoshinaga Y."/>
            <person name="Zwiers L.-H."/>
            <person name="Turgeon B."/>
            <person name="Goodwin S."/>
            <person name="Spatafora J."/>
            <person name="Crous P."/>
            <person name="Grigoriev I."/>
        </authorList>
    </citation>
    <scope>NUCLEOTIDE SEQUENCE</scope>
    <source>
        <strain evidence="6">CBS 107.79</strain>
    </source>
</reference>
<dbReference type="PANTHER" id="PTHR12059">
    <property type="entry name" value="RIBOSOMAL PROTEIN L23-RELATED"/>
    <property type="match status" value="1"/>
</dbReference>
<keyword evidence="3" id="KW-0687">Ribonucleoprotein</keyword>
<dbReference type="SUPFAM" id="SSF54189">
    <property type="entry name" value="Ribosomal proteins S24e, L23 and L15e"/>
    <property type="match status" value="1"/>
</dbReference>
<dbReference type="InterPro" id="IPR012678">
    <property type="entry name" value="Ribosomal_uL23/eL15/eS24_sf"/>
</dbReference>
<keyword evidence="7" id="KW-1185">Reference proteome</keyword>
<dbReference type="InterPro" id="IPR012677">
    <property type="entry name" value="Nucleotide-bd_a/b_plait_sf"/>
</dbReference>
<sequence length="241" mass="28313">MELPPVTKKIVAFGSKQVFLPKFTIALIRTPRLSPYHAKFRVPLNFSKFDLRDYLFHAYNVRVHSVRSLVKQLPVRDTTAQPRHWFRPESEKYMTVELERPFVWPEDPSDWTPWGNEEKRQNTRQSLQAQGVRDAENQREEARELRRQAVRVLQGKGPREVGGEKVKEKEAEMAREEAERIAEMAVKENEDEETEAKRLEEAALKEWEAKRTPQIFGNELLDTENFASLRVTKPKEEEEAQ</sequence>
<evidence type="ECO:0000256" key="2">
    <source>
        <dbReference type="ARBA" id="ARBA00022980"/>
    </source>
</evidence>
<evidence type="ECO:0000256" key="1">
    <source>
        <dbReference type="ARBA" id="ARBA00006700"/>
    </source>
</evidence>
<feature type="region of interest" description="Disordered" evidence="5">
    <location>
        <begin position="210"/>
        <end position="241"/>
    </location>
</feature>
<evidence type="ECO:0000256" key="4">
    <source>
        <dbReference type="ARBA" id="ARBA00039977"/>
    </source>
</evidence>
<feature type="compositionally biased region" description="Basic and acidic residues" evidence="5">
    <location>
        <begin position="133"/>
        <end position="144"/>
    </location>
</feature>
<dbReference type="InterPro" id="IPR013025">
    <property type="entry name" value="Ribosomal_uL23-like"/>
</dbReference>
<accession>A0A6A5UMB8</accession>
<dbReference type="Proteomes" id="UP000800036">
    <property type="component" value="Unassembled WGS sequence"/>
</dbReference>
<organism evidence="6 7">
    <name type="scientific">Bimuria novae-zelandiae CBS 107.79</name>
    <dbReference type="NCBI Taxonomy" id="1447943"/>
    <lineage>
        <taxon>Eukaryota</taxon>
        <taxon>Fungi</taxon>
        <taxon>Dikarya</taxon>
        <taxon>Ascomycota</taxon>
        <taxon>Pezizomycotina</taxon>
        <taxon>Dothideomycetes</taxon>
        <taxon>Pleosporomycetidae</taxon>
        <taxon>Pleosporales</taxon>
        <taxon>Massarineae</taxon>
        <taxon>Didymosphaeriaceae</taxon>
        <taxon>Bimuria</taxon>
    </lineage>
</organism>
<keyword evidence="2" id="KW-0689">Ribosomal protein</keyword>
<protein>
    <recommendedName>
        <fullName evidence="4">Large ribosomal subunit protein uL23m</fullName>
    </recommendedName>
</protein>
<dbReference type="OrthoDB" id="275582at2759"/>
<evidence type="ECO:0000313" key="6">
    <source>
        <dbReference type="EMBL" id="KAF1965510.1"/>
    </source>
</evidence>
<dbReference type="GO" id="GO:0032543">
    <property type="term" value="P:mitochondrial translation"/>
    <property type="evidence" value="ECO:0007669"/>
    <property type="project" value="TreeGrafter"/>
</dbReference>
<evidence type="ECO:0000256" key="3">
    <source>
        <dbReference type="ARBA" id="ARBA00023274"/>
    </source>
</evidence>
<dbReference type="PANTHER" id="PTHR12059:SF5">
    <property type="entry name" value="LARGE RIBOSOMAL SUBUNIT PROTEIN UL23M"/>
    <property type="match status" value="1"/>
</dbReference>
<proteinExistence type="inferred from homology"/>